<dbReference type="EMBL" id="UINC01037009">
    <property type="protein sequence ID" value="SVB31845.1"/>
    <property type="molecule type" value="Genomic_DNA"/>
</dbReference>
<sequence>MLKQAPRQINEYMDLGQSLRLEELLEQASLLRDQSKKVITFSKKVFIPLTMLC</sequence>
<evidence type="ECO:0000313" key="1">
    <source>
        <dbReference type="EMBL" id="SVB31845.1"/>
    </source>
</evidence>
<reference evidence="1" key="1">
    <citation type="submission" date="2018-05" db="EMBL/GenBank/DDBJ databases">
        <authorList>
            <person name="Lanie J.A."/>
            <person name="Ng W.-L."/>
            <person name="Kazmierczak K.M."/>
            <person name="Andrzejewski T.M."/>
            <person name="Davidsen T.M."/>
            <person name="Wayne K.J."/>
            <person name="Tettelin H."/>
            <person name="Glass J.I."/>
            <person name="Rusch D."/>
            <person name="Podicherti R."/>
            <person name="Tsui H.-C.T."/>
            <person name="Winkler M.E."/>
        </authorList>
    </citation>
    <scope>NUCLEOTIDE SEQUENCE</scope>
</reference>
<organism evidence="1">
    <name type="scientific">marine metagenome</name>
    <dbReference type="NCBI Taxonomy" id="408172"/>
    <lineage>
        <taxon>unclassified sequences</taxon>
        <taxon>metagenomes</taxon>
        <taxon>ecological metagenomes</taxon>
    </lineage>
</organism>
<feature type="non-terminal residue" evidence="1">
    <location>
        <position position="53"/>
    </location>
</feature>
<accession>A0A382D0I6</accession>
<protein>
    <submittedName>
        <fullName evidence="1">Uncharacterized protein</fullName>
    </submittedName>
</protein>
<gene>
    <name evidence="1" type="ORF">METZ01_LOCUS184699</name>
</gene>
<name>A0A382D0I6_9ZZZZ</name>
<dbReference type="AlphaFoldDB" id="A0A382D0I6"/>
<proteinExistence type="predicted"/>